<proteinExistence type="predicted"/>
<protein>
    <submittedName>
        <fullName evidence="3">Nuclear receptor domain-containing protein</fullName>
    </submittedName>
</protein>
<reference evidence="1 2" key="2">
    <citation type="submission" date="2018-11" db="EMBL/GenBank/DDBJ databases">
        <authorList>
            <consortium name="Pathogen Informatics"/>
        </authorList>
    </citation>
    <scope>NUCLEOTIDE SEQUENCE [LARGE SCALE GENOMIC DNA]</scope>
    <source>
        <strain evidence="1 2">MHpl1</strain>
    </source>
</reference>
<dbReference type="Proteomes" id="UP000268014">
    <property type="component" value="Unassembled WGS sequence"/>
</dbReference>
<accession>A0A0N4WBX0</accession>
<dbReference type="AlphaFoldDB" id="A0A0N4WBX0"/>
<keyword evidence="2" id="KW-1185">Reference proteome</keyword>
<evidence type="ECO:0000313" key="1">
    <source>
        <dbReference type="EMBL" id="VDO33454.1"/>
    </source>
</evidence>
<organism evidence="3">
    <name type="scientific">Haemonchus placei</name>
    <name type="common">Barber's pole worm</name>
    <dbReference type="NCBI Taxonomy" id="6290"/>
    <lineage>
        <taxon>Eukaryota</taxon>
        <taxon>Metazoa</taxon>
        <taxon>Ecdysozoa</taxon>
        <taxon>Nematoda</taxon>
        <taxon>Chromadorea</taxon>
        <taxon>Rhabditida</taxon>
        <taxon>Rhabditina</taxon>
        <taxon>Rhabditomorpha</taxon>
        <taxon>Strongyloidea</taxon>
        <taxon>Trichostrongylidae</taxon>
        <taxon>Haemonchus</taxon>
    </lineage>
</organism>
<reference evidence="3" key="1">
    <citation type="submission" date="2017-02" db="UniProtKB">
        <authorList>
            <consortium name="WormBaseParasite"/>
        </authorList>
    </citation>
    <scope>IDENTIFICATION</scope>
</reference>
<dbReference type="EMBL" id="UZAF01016755">
    <property type="protein sequence ID" value="VDO33454.1"/>
    <property type="molecule type" value="Genomic_DNA"/>
</dbReference>
<gene>
    <name evidence="1" type="ORF">HPLM_LOCUS7958</name>
</gene>
<evidence type="ECO:0000313" key="2">
    <source>
        <dbReference type="Proteomes" id="UP000268014"/>
    </source>
</evidence>
<evidence type="ECO:0000313" key="3">
    <source>
        <dbReference type="WBParaSite" id="HPLM_0000796601-mRNA-1"/>
    </source>
</evidence>
<dbReference type="WBParaSite" id="HPLM_0000796601-mRNA-1">
    <property type="protein sequence ID" value="HPLM_0000796601-mRNA-1"/>
    <property type="gene ID" value="HPLM_0000796601"/>
</dbReference>
<name>A0A0N4WBX0_HAEPC</name>
<sequence>MEQRKAPHLCYRCSRGTDSRRLSYRDLLRRRLSRQAGLLQDCIHTPQPSMSPNKVQLHNQFCRSIATLTDCIYLKSCKCSS</sequence>